<evidence type="ECO:0000259" key="1">
    <source>
        <dbReference type="Pfam" id="PF17109"/>
    </source>
</evidence>
<evidence type="ECO:0000313" key="3">
    <source>
        <dbReference type="Proteomes" id="UP000605986"/>
    </source>
</evidence>
<dbReference type="OrthoDB" id="2913095at2759"/>
<gene>
    <name evidence="2" type="ORF">F53441_12727</name>
</gene>
<organism evidence="2 3">
    <name type="scientific">Fusarium austroafricanum</name>
    <dbReference type="NCBI Taxonomy" id="2364996"/>
    <lineage>
        <taxon>Eukaryota</taxon>
        <taxon>Fungi</taxon>
        <taxon>Dikarya</taxon>
        <taxon>Ascomycota</taxon>
        <taxon>Pezizomycotina</taxon>
        <taxon>Sordariomycetes</taxon>
        <taxon>Hypocreomycetidae</taxon>
        <taxon>Hypocreales</taxon>
        <taxon>Nectriaceae</taxon>
        <taxon>Fusarium</taxon>
        <taxon>Fusarium concolor species complex</taxon>
    </lineage>
</organism>
<protein>
    <submittedName>
        <fullName evidence="2">Nacht and tpr domain containing protein</fullName>
    </submittedName>
</protein>
<dbReference type="Proteomes" id="UP000605986">
    <property type="component" value="Unassembled WGS sequence"/>
</dbReference>
<dbReference type="Pfam" id="PF17109">
    <property type="entry name" value="Goodbye"/>
    <property type="match status" value="1"/>
</dbReference>
<sequence length="222" mass="25286">MAKPGPLNFMEEVWREATARFKSRTGKDIDVKPPRTFDDCVNSMERNQALAKSEEKSSTEKGKQYGIAILKCVKLLGGMATTGAEWARFWFSGESLLLNIPERLRDFRMQIDDLFGVIEPSPSVFKIYHTMEQFDELEDGLKEAINKVMISLVDIYTLYIELTNAGMWKSFKNKVKVAILEENGIKEEIDQLQKLTGGHQSIQSTQTLNCIGDQKRARKLVD</sequence>
<feature type="domain" description="Fungal STAND N-terminal Goodbye" evidence="1">
    <location>
        <begin position="14"/>
        <end position="128"/>
    </location>
</feature>
<dbReference type="EMBL" id="JAADJG010000717">
    <property type="protein sequence ID" value="KAF4438760.1"/>
    <property type="molecule type" value="Genomic_DNA"/>
</dbReference>
<dbReference type="InterPro" id="IPR031350">
    <property type="entry name" value="Goodbye_dom"/>
</dbReference>
<reference evidence="2" key="1">
    <citation type="submission" date="2020-01" db="EMBL/GenBank/DDBJ databases">
        <title>Identification and distribution of gene clusters putatively required for synthesis of sphingolipid metabolism inhibitors in phylogenetically diverse species of the filamentous fungus Fusarium.</title>
        <authorList>
            <person name="Kim H.-S."/>
            <person name="Busman M."/>
            <person name="Brown D.W."/>
            <person name="Divon H."/>
            <person name="Uhlig S."/>
            <person name="Proctor R.H."/>
        </authorList>
    </citation>
    <scope>NUCLEOTIDE SEQUENCE</scope>
    <source>
        <strain evidence="2">NRRL 53441</strain>
    </source>
</reference>
<accession>A0A8H4JTJ4</accession>
<comment type="caution">
    <text evidence="2">The sequence shown here is derived from an EMBL/GenBank/DDBJ whole genome shotgun (WGS) entry which is preliminary data.</text>
</comment>
<proteinExistence type="predicted"/>
<evidence type="ECO:0000313" key="2">
    <source>
        <dbReference type="EMBL" id="KAF4438760.1"/>
    </source>
</evidence>
<dbReference type="AlphaFoldDB" id="A0A8H4JTJ4"/>
<name>A0A8H4JTJ4_9HYPO</name>
<keyword evidence="3" id="KW-1185">Reference proteome</keyword>